<comment type="caution">
    <text evidence="1">The sequence shown here is derived from an EMBL/GenBank/DDBJ whole genome shotgun (WGS) entry which is preliminary data.</text>
</comment>
<reference evidence="1 2" key="2">
    <citation type="journal article" date="2022" name="Mol. Ecol. Resour.">
        <title>The genomes of chicory, endive, great burdock and yacon provide insights into Asteraceae paleo-polyploidization history and plant inulin production.</title>
        <authorList>
            <person name="Fan W."/>
            <person name="Wang S."/>
            <person name="Wang H."/>
            <person name="Wang A."/>
            <person name="Jiang F."/>
            <person name="Liu H."/>
            <person name="Zhao H."/>
            <person name="Xu D."/>
            <person name="Zhang Y."/>
        </authorList>
    </citation>
    <scope>NUCLEOTIDE SEQUENCE [LARGE SCALE GENOMIC DNA]</scope>
    <source>
        <strain evidence="2">cv. Yunnan</strain>
        <tissue evidence="1">Leaves</tissue>
    </source>
</reference>
<sequence>METSSWSPSFGEATEVDEDNVYKENVSIGMDREDGFLEKEDIMEDILGEEKVGDETKLGEEAINKIVVVTTAEVVKKLQETKEGLVVSLSTPLALENVKNWNTNFKSFASDLEVIEDERDLQLYFETTSQILVVDEAFPFSRPTALLKPSNEEDDGNQL</sequence>
<organism evidence="1 2">
    <name type="scientific">Smallanthus sonchifolius</name>
    <dbReference type="NCBI Taxonomy" id="185202"/>
    <lineage>
        <taxon>Eukaryota</taxon>
        <taxon>Viridiplantae</taxon>
        <taxon>Streptophyta</taxon>
        <taxon>Embryophyta</taxon>
        <taxon>Tracheophyta</taxon>
        <taxon>Spermatophyta</taxon>
        <taxon>Magnoliopsida</taxon>
        <taxon>eudicotyledons</taxon>
        <taxon>Gunneridae</taxon>
        <taxon>Pentapetalae</taxon>
        <taxon>asterids</taxon>
        <taxon>campanulids</taxon>
        <taxon>Asterales</taxon>
        <taxon>Asteraceae</taxon>
        <taxon>Asteroideae</taxon>
        <taxon>Heliantheae alliance</taxon>
        <taxon>Millerieae</taxon>
        <taxon>Smallanthus</taxon>
    </lineage>
</organism>
<dbReference type="Proteomes" id="UP001056120">
    <property type="component" value="Linkage Group LG15"/>
</dbReference>
<keyword evidence="2" id="KW-1185">Reference proteome</keyword>
<accession>A0ACB9G0P5</accession>
<dbReference type="EMBL" id="CM042032">
    <property type="protein sequence ID" value="KAI3777089.1"/>
    <property type="molecule type" value="Genomic_DNA"/>
</dbReference>
<reference evidence="2" key="1">
    <citation type="journal article" date="2022" name="Mol. Ecol. Resour.">
        <title>The genomes of chicory, endive, great burdock and yacon provide insights into Asteraceae palaeo-polyploidization history and plant inulin production.</title>
        <authorList>
            <person name="Fan W."/>
            <person name="Wang S."/>
            <person name="Wang H."/>
            <person name="Wang A."/>
            <person name="Jiang F."/>
            <person name="Liu H."/>
            <person name="Zhao H."/>
            <person name="Xu D."/>
            <person name="Zhang Y."/>
        </authorList>
    </citation>
    <scope>NUCLEOTIDE SEQUENCE [LARGE SCALE GENOMIC DNA]</scope>
    <source>
        <strain evidence="2">cv. Yunnan</strain>
    </source>
</reference>
<evidence type="ECO:0000313" key="1">
    <source>
        <dbReference type="EMBL" id="KAI3777089.1"/>
    </source>
</evidence>
<protein>
    <submittedName>
        <fullName evidence="1">Uncharacterized protein</fullName>
    </submittedName>
</protein>
<proteinExistence type="predicted"/>
<gene>
    <name evidence="1" type="ORF">L1987_46883</name>
</gene>
<evidence type="ECO:0000313" key="2">
    <source>
        <dbReference type="Proteomes" id="UP001056120"/>
    </source>
</evidence>
<name>A0ACB9G0P5_9ASTR</name>